<name>A0A7M4EG03_CROPO</name>
<dbReference type="GeneTree" id="ENSGT00960000192917"/>
<keyword evidence="2" id="KW-1185">Reference proteome</keyword>
<accession>A0A7M4EG03</accession>
<proteinExistence type="predicted"/>
<evidence type="ECO:0000313" key="2">
    <source>
        <dbReference type="Proteomes" id="UP000594220"/>
    </source>
</evidence>
<organism evidence="1 2">
    <name type="scientific">Crocodylus porosus</name>
    <name type="common">Saltwater crocodile</name>
    <name type="synonym">Estuarine crocodile</name>
    <dbReference type="NCBI Taxonomy" id="8502"/>
    <lineage>
        <taxon>Eukaryota</taxon>
        <taxon>Metazoa</taxon>
        <taxon>Chordata</taxon>
        <taxon>Craniata</taxon>
        <taxon>Vertebrata</taxon>
        <taxon>Euteleostomi</taxon>
        <taxon>Archelosauria</taxon>
        <taxon>Archosauria</taxon>
        <taxon>Crocodylia</taxon>
        <taxon>Longirostres</taxon>
        <taxon>Crocodylidae</taxon>
        <taxon>Crocodylus</taxon>
    </lineage>
</organism>
<reference evidence="1" key="1">
    <citation type="submission" date="2025-08" db="UniProtKB">
        <authorList>
            <consortium name="Ensembl"/>
        </authorList>
    </citation>
    <scope>IDENTIFICATION</scope>
</reference>
<dbReference type="Ensembl" id="ENSCPRT00005010834.1">
    <property type="protein sequence ID" value="ENSCPRP00005009209.1"/>
    <property type="gene ID" value="ENSCPRG00005006538.1"/>
</dbReference>
<evidence type="ECO:0000313" key="1">
    <source>
        <dbReference type="Ensembl" id="ENSCPRP00005009209.1"/>
    </source>
</evidence>
<dbReference type="AlphaFoldDB" id="A0A7M4EG03"/>
<sequence>CQAVFPLCGSLCPGTILLSTPPPAGALSSCCQPWSPGCSQQATGRLQALLQADQAPWAGCIQEAVNSCSRLQYVGTLAPSKVDIVGFLALERKNVAYT</sequence>
<reference evidence="1" key="2">
    <citation type="submission" date="2025-09" db="UniProtKB">
        <authorList>
            <consortium name="Ensembl"/>
        </authorList>
    </citation>
    <scope>IDENTIFICATION</scope>
</reference>
<dbReference type="Proteomes" id="UP000594220">
    <property type="component" value="Unplaced"/>
</dbReference>
<protein>
    <submittedName>
        <fullName evidence="1">Uncharacterized protein</fullName>
    </submittedName>
</protein>